<sequence length="344" mass="37999">MIAITGGGTGGHLVIARAIKEELLKRGHKPLYIGSTAGQDRAWFEGDEAFERTYFLESSGVVNKKGIHKLRSLFTTVRLAFTCRRLFKQHGVSAVFSVGGYSAAPASFGALIARLPLYIHEQNAVEGKLNRLLKPFAKAFFNSYRHDAIMTDYPVSDAFFAIRKQRQTLKTVIFLGGSQGATFINELACTLAPFFHERGIAIIHQTGAKEFERIRRFYEKTAIPADVFDFSKEIAQKLSRADFAISRSGASTLWELCAVSLPACFIPYPHAAANHQYYNAKTLVDQGAALMMEQAHVDSQKLFEMILACDLASLSQKLTALIHEGGAKAIVDTILQNQPKESTC</sequence>
<feature type="domain" description="Glycosyltransferase family 28 N-terminal" evidence="11">
    <location>
        <begin position="2"/>
        <end position="140"/>
    </location>
</feature>
<protein>
    <recommendedName>
        <fullName evidence="10">UDP-N-acetylglucosamine--N-acetylmuramyl-(pentapeptide) pyrophosphoryl-undecaprenol N-acetylglucosamine transferase</fullName>
        <ecNumber evidence="10">2.4.1.227</ecNumber>
    </recommendedName>
    <alternativeName>
        <fullName evidence="10">Undecaprenyl-PP-MurNAc-pentapeptide-UDPGlcNAc GlcNAc transferase</fullName>
    </alternativeName>
</protein>
<feature type="binding site" evidence="10">
    <location>
        <position position="276"/>
    </location>
    <ligand>
        <name>UDP-N-acetyl-alpha-D-glucosamine</name>
        <dbReference type="ChEBI" id="CHEBI:57705"/>
    </ligand>
</feature>
<dbReference type="EMBL" id="DLUG01000116">
    <property type="protein sequence ID" value="DAB36547.1"/>
    <property type="molecule type" value="Genomic_DNA"/>
</dbReference>
<dbReference type="GO" id="GO:0051991">
    <property type="term" value="F:UDP-N-acetyl-D-glucosamine:N-acetylmuramoyl-L-alanyl-D-glutamyl-meso-2,6-diaminopimelyl-D-alanyl-D-alanine-diphosphoundecaprenol 4-beta-N-acetylglucosaminlytransferase activity"/>
    <property type="evidence" value="ECO:0007669"/>
    <property type="project" value="RHEA"/>
</dbReference>
<dbReference type="InterPro" id="IPR006009">
    <property type="entry name" value="GlcNAc_MurG"/>
</dbReference>
<evidence type="ECO:0000256" key="7">
    <source>
        <dbReference type="ARBA" id="ARBA00023136"/>
    </source>
</evidence>
<evidence type="ECO:0000256" key="10">
    <source>
        <dbReference type="HAMAP-Rule" id="MF_00033"/>
    </source>
</evidence>
<proteinExistence type="inferred from homology"/>
<comment type="function">
    <text evidence="10">Cell wall formation. Catalyzes the transfer of a GlcNAc subunit on undecaprenyl-pyrophosphoryl-MurNAc-pentapeptide (lipid intermediate I) to form undecaprenyl-pyrophosphoryl-MurNAc-(pentapeptide)GlcNAc (lipid intermediate II).</text>
</comment>
<dbReference type="GO" id="GO:0009252">
    <property type="term" value="P:peptidoglycan biosynthetic process"/>
    <property type="evidence" value="ECO:0007669"/>
    <property type="project" value="UniProtKB-UniRule"/>
</dbReference>
<dbReference type="PANTHER" id="PTHR21015:SF22">
    <property type="entry name" value="GLYCOSYLTRANSFERASE"/>
    <property type="match status" value="1"/>
</dbReference>
<dbReference type="Proteomes" id="UP000231638">
    <property type="component" value="Unassembled WGS sequence"/>
</dbReference>
<evidence type="ECO:0000256" key="6">
    <source>
        <dbReference type="ARBA" id="ARBA00022984"/>
    </source>
</evidence>
<dbReference type="Gene3D" id="3.40.50.2000">
    <property type="entry name" value="Glycogen Phosphorylase B"/>
    <property type="match status" value="2"/>
</dbReference>
<keyword evidence="5 10" id="KW-0133">Cell shape</keyword>
<dbReference type="GO" id="GO:0051301">
    <property type="term" value="P:cell division"/>
    <property type="evidence" value="ECO:0007669"/>
    <property type="project" value="UniProtKB-KW"/>
</dbReference>
<dbReference type="SUPFAM" id="SSF53756">
    <property type="entry name" value="UDP-Glycosyltransferase/glycogen phosphorylase"/>
    <property type="match status" value="1"/>
</dbReference>
<comment type="subcellular location">
    <subcellularLocation>
        <location evidence="10">Cell membrane</location>
        <topology evidence="10">Peripheral membrane protein</topology>
        <orientation evidence="10">Cytoplasmic side</orientation>
    </subcellularLocation>
</comment>
<dbReference type="HAMAP" id="MF_00033">
    <property type="entry name" value="MurG"/>
    <property type="match status" value="1"/>
</dbReference>
<evidence type="ECO:0000256" key="8">
    <source>
        <dbReference type="ARBA" id="ARBA00023306"/>
    </source>
</evidence>
<dbReference type="PANTHER" id="PTHR21015">
    <property type="entry name" value="UDP-N-ACETYLGLUCOSAMINE--N-ACETYLMURAMYL-(PENTAPEPTIDE) PYROPHOSPHORYL-UNDECAPRENOL N-ACETYLGLUCOSAMINE TRANSFERASE 1"/>
    <property type="match status" value="1"/>
</dbReference>
<name>A0A2D3WCT9_9BACT</name>
<feature type="binding site" evidence="10">
    <location>
        <position position="178"/>
    </location>
    <ligand>
        <name>UDP-N-acetyl-alpha-D-glucosamine</name>
        <dbReference type="ChEBI" id="CHEBI:57705"/>
    </ligand>
</feature>
<feature type="domain" description="Glycosyl transferase family 28 C-terminal" evidence="12">
    <location>
        <begin position="171"/>
        <end position="317"/>
    </location>
</feature>
<dbReference type="AlphaFoldDB" id="A0A2D3WCT9"/>
<dbReference type="InterPro" id="IPR007235">
    <property type="entry name" value="Glyco_trans_28_C"/>
</dbReference>
<dbReference type="EC" id="2.4.1.227" evidence="10"/>
<dbReference type="UniPathway" id="UPA00219"/>
<dbReference type="GO" id="GO:0005886">
    <property type="term" value="C:plasma membrane"/>
    <property type="evidence" value="ECO:0007669"/>
    <property type="project" value="UniProtKB-SubCell"/>
</dbReference>
<comment type="catalytic activity">
    <reaction evidence="10">
        <text>di-trans,octa-cis-undecaprenyl diphospho-N-acetyl-alpha-D-muramoyl-L-alanyl-D-glutamyl-meso-2,6-diaminopimeloyl-D-alanyl-D-alanine + UDP-N-acetyl-alpha-D-glucosamine = di-trans,octa-cis-undecaprenyl diphospho-[N-acetyl-alpha-D-glucosaminyl-(1-&gt;4)]-N-acetyl-alpha-D-muramoyl-L-alanyl-D-glutamyl-meso-2,6-diaminopimeloyl-D-alanyl-D-alanine + UDP + H(+)</text>
        <dbReference type="Rhea" id="RHEA:31227"/>
        <dbReference type="ChEBI" id="CHEBI:15378"/>
        <dbReference type="ChEBI" id="CHEBI:57705"/>
        <dbReference type="ChEBI" id="CHEBI:58223"/>
        <dbReference type="ChEBI" id="CHEBI:61387"/>
        <dbReference type="ChEBI" id="CHEBI:61388"/>
        <dbReference type="EC" id="2.4.1.227"/>
    </reaction>
</comment>
<dbReference type="STRING" id="366522.GCA_001548055_00785"/>
<keyword evidence="6 10" id="KW-0573">Peptidoglycan synthesis</keyword>
<dbReference type="GO" id="GO:0008360">
    <property type="term" value="P:regulation of cell shape"/>
    <property type="evidence" value="ECO:0007669"/>
    <property type="project" value="UniProtKB-KW"/>
</dbReference>
<evidence type="ECO:0000256" key="1">
    <source>
        <dbReference type="ARBA" id="ARBA00022475"/>
    </source>
</evidence>
<comment type="caution">
    <text evidence="13">The sequence shown here is derived from an EMBL/GenBank/DDBJ whole genome shotgun (WGS) entry which is preliminary data.</text>
</comment>
<keyword evidence="3 10" id="KW-0328">Glycosyltransferase</keyword>
<comment type="pathway">
    <text evidence="10">Cell wall biogenesis; peptidoglycan biosynthesis.</text>
</comment>
<keyword evidence="7 10" id="KW-0472">Membrane</keyword>
<accession>A0A2D3WCT9</accession>
<evidence type="ECO:0000256" key="3">
    <source>
        <dbReference type="ARBA" id="ARBA00022676"/>
    </source>
</evidence>
<dbReference type="Pfam" id="PF03033">
    <property type="entry name" value="Glyco_transf_28"/>
    <property type="match status" value="1"/>
</dbReference>
<dbReference type="CDD" id="cd03785">
    <property type="entry name" value="GT28_MurG"/>
    <property type="match status" value="1"/>
</dbReference>
<gene>
    <name evidence="10 13" type="primary">murG</name>
    <name evidence="13" type="ORF">CFH80_04245</name>
</gene>
<evidence type="ECO:0000259" key="11">
    <source>
        <dbReference type="Pfam" id="PF03033"/>
    </source>
</evidence>
<evidence type="ECO:0000313" key="13">
    <source>
        <dbReference type="EMBL" id="DAB36547.1"/>
    </source>
</evidence>
<evidence type="ECO:0000256" key="5">
    <source>
        <dbReference type="ARBA" id="ARBA00022960"/>
    </source>
</evidence>
<evidence type="ECO:0000313" key="14">
    <source>
        <dbReference type="Proteomes" id="UP000231638"/>
    </source>
</evidence>
<evidence type="ECO:0000256" key="2">
    <source>
        <dbReference type="ARBA" id="ARBA00022618"/>
    </source>
</evidence>
<dbReference type="InterPro" id="IPR004276">
    <property type="entry name" value="GlycoTrans_28_N"/>
</dbReference>
<keyword evidence="2 10" id="KW-0132">Cell division</keyword>
<dbReference type="GO" id="GO:0071555">
    <property type="term" value="P:cell wall organization"/>
    <property type="evidence" value="ECO:0007669"/>
    <property type="project" value="UniProtKB-KW"/>
</dbReference>
<keyword evidence="1 10" id="KW-1003">Cell membrane</keyword>
<keyword evidence="4 10" id="KW-0808">Transferase</keyword>
<comment type="caution">
    <text evidence="10">Lacks conserved residue(s) required for the propagation of feature annotation.</text>
</comment>
<feature type="binding site" evidence="10">
    <location>
        <position position="123"/>
    </location>
    <ligand>
        <name>UDP-N-acetyl-alpha-D-glucosamine</name>
        <dbReference type="ChEBI" id="CHEBI:57705"/>
    </ligand>
</feature>
<evidence type="ECO:0000256" key="4">
    <source>
        <dbReference type="ARBA" id="ARBA00022679"/>
    </source>
</evidence>
<evidence type="ECO:0000256" key="9">
    <source>
        <dbReference type="ARBA" id="ARBA00023316"/>
    </source>
</evidence>
<reference evidence="13 14" key="1">
    <citation type="journal article" date="2017" name="Front. Microbiol.">
        <title>Comparative Genomic Analysis of the Class Epsilonproteobacteria and Proposed Reclassification to Epsilonbacteraeota (phyl. nov.).</title>
        <authorList>
            <person name="Waite D.W."/>
            <person name="Vanwonterghem I."/>
            <person name="Rinke C."/>
            <person name="Parks D.H."/>
            <person name="Zhang Y."/>
            <person name="Takai K."/>
            <person name="Sievert S.M."/>
            <person name="Simon J."/>
            <person name="Campbell B.J."/>
            <person name="Hanson T.E."/>
            <person name="Woyke T."/>
            <person name="Klotz M.G."/>
            <person name="Hugenholtz P."/>
        </authorList>
    </citation>
    <scope>NUCLEOTIDE SEQUENCE [LARGE SCALE GENOMIC DNA]</scope>
    <source>
        <strain evidence="13">UBA11420</strain>
    </source>
</reference>
<organism evidence="13 14">
    <name type="scientific">Sulfurospirillum cavolei</name>
    <dbReference type="NCBI Taxonomy" id="366522"/>
    <lineage>
        <taxon>Bacteria</taxon>
        <taxon>Pseudomonadati</taxon>
        <taxon>Campylobacterota</taxon>
        <taxon>Epsilonproteobacteria</taxon>
        <taxon>Campylobacterales</taxon>
        <taxon>Sulfurospirillaceae</taxon>
        <taxon>Sulfurospirillum</taxon>
    </lineage>
</organism>
<keyword evidence="9 10" id="KW-0961">Cell wall biogenesis/degradation</keyword>
<feature type="binding site" evidence="10">
    <location>
        <begin position="9"/>
        <end position="11"/>
    </location>
    <ligand>
        <name>UDP-N-acetyl-alpha-D-glucosamine</name>
        <dbReference type="ChEBI" id="CHEBI:57705"/>
    </ligand>
</feature>
<dbReference type="GO" id="GO:0005975">
    <property type="term" value="P:carbohydrate metabolic process"/>
    <property type="evidence" value="ECO:0007669"/>
    <property type="project" value="InterPro"/>
</dbReference>
<dbReference type="NCBIfam" id="TIGR01133">
    <property type="entry name" value="murG"/>
    <property type="match status" value="1"/>
</dbReference>
<dbReference type="GO" id="GO:0050511">
    <property type="term" value="F:undecaprenyldiphospho-muramoylpentapeptide beta-N-acetylglucosaminyltransferase activity"/>
    <property type="evidence" value="ECO:0007669"/>
    <property type="project" value="UniProtKB-UniRule"/>
</dbReference>
<dbReference type="Pfam" id="PF04101">
    <property type="entry name" value="Glyco_tran_28_C"/>
    <property type="match status" value="1"/>
</dbReference>
<evidence type="ECO:0000259" key="12">
    <source>
        <dbReference type="Pfam" id="PF04101"/>
    </source>
</evidence>
<keyword evidence="8 10" id="KW-0131">Cell cycle</keyword>
<comment type="similarity">
    <text evidence="10">Belongs to the glycosyltransferase 28 family. MurG subfamily.</text>
</comment>